<dbReference type="AlphaFoldDB" id="A0A2I0JKD0"/>
<gene>
    <name evidence="2" type="ORF">CRG98_023593</name>
</gene>
<organism evidence="2 3">
    <name type="scientific">Punica granatum</name>
    <name type="common">Pomegranate</name>
    <dbReference type="NCBI Taxonomy" id="22663"/>
    <lineage>
        <taxon>Eukaryota</taxon>
        <taxon>Viridiplantae</taxon>
        <taxon>Streptophyta</taxon>
        <taxon>Embryophyta</taxon>
        <taxon>Tracheophyta</taxon>
        <taxon>Spermatophyta</taxon>
        <taxon>Magnoliopsida</taxon>
        <taxon>eudicotyledons</taxon>
        <taxon>Gunneridae</taxon>
        <taxon>Pentapetalae</taxon>
        <taxon>rosids</taxon>
        <taxon>malvids</taxon>
        <taxon>Myrtales</taxon>
        <taxon>Lythraceae</taxon>
        <taxon>Punica</taxon>
    </lineage>
</organism>
<name>A0A2I0JKD0_PUNGR</name>
<evidence type="ECO:0000313" key="3">
    <source>
        <dbReference type="Proteomes" id="UP000233551"/>
    </source>
</evidence>
<protein>
    <submittedName>
        <fullName evidence="2">Uncharacterized protein</fullName>
    </submittedName>
</protein>
<comment type="caution">
    <text evidence="2">The sequence shown here is derived from an EMBL/GenBank/DDBJ whole genome shotgun (WGS) entry which is preliminary data.</text>
</comment>
<feature type="region of interest" description="Disordered" evidence="1">
    <location>
        <begin position="149"/>
        <end position="169"/>
    </location>
</feature>
<dbReference type="Proteomes" id="UP000233551">
    <property type="component" value="Unassembled WGS sequence"/>
</dbReference>
<evidence type="ECO:0000313" key="2">
    <source>
        <dbReference type="EMBL" id="PKI56006.1"/>
    </source>
</evidence>
<evidence type="ECO:0000256" key="1">
    <source>
        <dbReference type="SAM" id="MobiDB-lite"/>
    </source>
</evidence>
<reference evidence="2 3" key="1">
    <citation type="submission" date="2017-11" db="EMBL/GenBank/DDBJ databases">
        <title>De-novo sequencing of pomegranate (Punica granatum L.) genome.</title>
        <authorList>
            <person name="Akparov Z."/>
            <person name="Amiraslanov A."/>
            <person name="Hajiyeva S."/>
            <person name="Abbasov M."/>
            <person name="Kaur K."/>
            <person name="Hamwieh A."/>
            <person name="Solovyev V."/>
            <person name="Salamov A."/>
            <person name="Braich B."/>
            <person name="Kosarev P."/>
            <person name="Mahmoud A."/>
            <person name="Hajiyev E."/>
            <person name="Babayeva S."/>
            <person name="Izzatullayeva V."/>
            <person name="Mammadov A."/>
            <person name="Mammadov A."/>
            <person name="Sharifova S."/>
            <person name="Ojaghi J."/>
            <person name="Eynullazada K."/>
            <person name="Bayramov B."/>
            <person name="Abdulazimova A."/>
            <person name="Shahmuradov I."/>
        </authorList>
    </citation>
    <scope>NUCLEOTIDE SEQUENCE [LARGE SCALE GENOMIC DNA]</scope>
    <source>
        <strain evidence="3">cv. AG2017</strain>
        <tissue evidence="2">Leaf</tissue>
    </source>
</reference>
<accession>A0A2I0JKD0</accession>
<sequence>MIVCTQSAVKRAVRPSTITILEALVTRTVVVPDEAQWLMVAPRLEVRMRLYVGHKHQPRRSHIAIFWKLDRAEDRPMDILLDKLAYDLILGHLKILLGSVAYFLELGVHRPAESSFVTKGLLKSQIFIELRGEEQVLCKLKEYEKIKRSQDLKDDLHSKEESEEHEDGG</sequence>
<dbReference type="EMBL" id="PGOL01001646">
    <property type="protein sequence ID" value="PKI56006.1"/>
    <property type="molecule type" value="Genomic_DNA"/>
</dbReference>
<keyword evidence="3" id="KW-1185">Reference proteome</keyword>
<proteinExistence type="predicted"/>